<dbReference type="EnsemblMetazoa" id="G17899.7">
    <property type="protein sequence ID" value="G17899.7:cds"/>
    <property type="gene ID" value="G17899"/>
</dbReference>
<dbReference type="PANTHER" id="PTHR43157">
    <property type="entry name" value="PHOSPHATIDYLINOSITOL-GLYCAN BIOSYNTHESIS CLASS F PROTEIN-RELATED"/>
    <property type="match status" value="1"/>
</dbReference>
<keyword evidence="1" id="KW-0560">Oxidoreductase</keyword>
<proteinExistence type="predicted"/>
<accession>A0A8W8JAK3</accession>
<dbReference type="Proteomes" id="UP000005408">
    <property type="component" value="Unassembled WGS sequence"/>
</dbReference>
<sequence length="326" mass="37143">MGGTPSLPQVPLTTDRVVLVTGGNTGIGYETSKWIAMMGARVIIACRSEERAKNAIEKMQKEFEEEKAKGTAGICSKERLDVEFMALDLASLNSVENFIETFKSKETKLHLLLCNAGIAMHPLEYTEDGFEIMFQVNYLGHFLLVTKLLPIMLDSGEDCRIVLVSSEAYLTSSFDLEKAQGKHHTKENFKRLQYYGNSKLYQIMQMYCLNRRLQKTNVTVNSIHPGIVDTEINRSFSDLGMWKVFFQISKLIGKTKNPFEGAKTLINAAVNPDFKDTRDAYYSDMRIQQANSLARNQEKQEALWKYSLDCLQKYLKPEDIDKIEKL</sequence>
<evidence type="ECO:0008006" key="4">
    <source>
        <dbReference type="Google" id="ProtNLM"/>
    </source>
</evidence>
<reference evidence="2" key="1">
    <citation type="submission" date="2022-08" db="UniProtKB">
        <authorList>
            <consortium name="EnsemblMetazoa"/>
        </authorList>
    </citation>
    <scope>IDENTIFICATION</scope>
    <source>
        <strain evidence="2">05x7-T-G4-1.051#20</strain>
    </source>
</reference>
<dbReference type="OrthoDB" id="191139at2759"/>
<dbReference type="InterPro" id="IPR002347">
    <property type="entry name" value="SDR_fam"/>
</dbReference>
<evidence type="ECO:0000313" key="3">
    <source>
        <dbReference type="Proteomes" id="UP000005408"/>
    </source>
</evidence>
<dbReference type="AlphaFoldDB" id="A0A8W8JAK3"/>
<dbReference type="Pfam" id="PF00106">
    <property type="entry name" value="adh_short"/>
    <property type="match status" value="1"/>
</dbReference>
<organism evidence="2 3">
    <name type="scientific">Magallana gigas</name>
    <name type="common">Pacific oyster</name>
    <name type="synonym">Crassostrea gigas</name>
    <dbReference type="NCBI Taxonomy" id="29159"/>
    <lineage>
        <taxon>Eukaryota</taxon>
        <taxon>Metazoa</taxon>
        <taxon>Spiralia</taxon>
        <taxon>Lophotrochozoa</taxon>
        <taxon>Mollusca</taxon>
        <taxon>Bivalvia</taxon>
        <taxon>Autobranchia</taxon>
        <taxon>Pteriomorphia</taxon>
        <taxon>Ostreida</taxon>
        <taxon>Ostreoidea</taxon>
        <taxon>Ostreidae</taxon>
        <taxon>Magallana</taxon>
    </lineage>
</organism>
<dbReference type="InterPro" id="IPR036291">
    <property type="entry name" value="NAD(P)-bd_dom_sf"/>
</dbReference>
<dbReference type="SUPFAM" id="SSF51735">
    <property type="entry name" value="NAD(P)-binding Rossmann-fold domains"/>
    <property type="match status" value="1"/>
</dbReference>
<dbReference type="CDD" id="cd05327">
    <property type="entry name" value="retinol-DH_like_SDR_c_like"/>
    <property type="match status" value="1"/>
</dbReference>
<keyword evidence="3" id="KW-1185">Reference proteome</keyword>
<dbReference type="Gene3D" id="3.40.50.720">
    <property type="entry name" value="NAD(P)-binding Rossmann-like Domain"/>
    <property type="match status" value="1"/>
</dbReference>
<evidence type="ECO:0000313" key="2">
    <source>
        <dbReference type="EnsemblMetazoa" id="G17899.7:cds"/>
    </source>
</evidence>
<dbReference type="GO" id="GO:0016491">
    <property type="term" value="F:oxidoreductase activity"/>
    <property type="evidence" value="ECO:0007669"/>
    <property type="project" value="UniProtKB-KW"/>
</dbReference>
<name>A0A8W8JAK3_MAGGI</name>
<dbReference type="PRINTS" id="PR00081">
    <property type="entry name" value="GDHRDH"/>
</dbReference>
<dbReference type="OMA" id="DGHEAQW"/>
<dbReference type="PANTHER" id="PTHR43157:SF31">
    <property type="entry name" value="PHOSPHATIDYLINOSITOL-GLYCAN BIOSYNTHESIS CLASS F PROTEIN"/>
    <property type="match status" value="1"/>
</dbReference>
<dbReference type="EnsemblMetazoa" id="G17899.2">
    <property type="protein sequence ID" value="G17899.2:cds"/>
    <property type="gene ID" value="G17899"/>
</dbReference>
<evidence type="ECO:0000256" key="1">
    <source>
        <dbReference type="ARBA" id="ARBA00023002"/>
    </source>
</evidence>
<protein>
    <recommendedName>
        <fullName evidence="4">WW domain-containing oxidoreductase</fullName>
    </recommendedName>
</protein>